<dbReference type="GO" id="GO:0000967">
    <property type="term" value="P:rRNA 5'-end processing"/>
    <property type="evidence" value="ECO:0007669"/>
    <property type="project" value="UniProtKB-UniRule"/>
</dbReference>
<dbReference type="Proteomes" id="UP000306740">
    <property type="component" value="Unassembled WGS sequence"/>
</dbReference>
<dbReference type="NCBIfam" id="TIGR00250">
    <property type="entry name" value="RNAse_H_YqgF"/>
    <property type="match status" value="1"/>
</dbReference>
<dbReference type="PANTHER" id="PTHR33317:SF4">
    <property type="entry name" value="POLYNUCLEOTIDYL TRANSFERASE, RIBONUCLEASE H-LIKE SUPERFAMILY PROTEIN"/>
    <property type="match status" value="1"/>
</dbReference>
<dbReference type="SMART" id="SM00732">
    <property type="entry name" value="YqgFc"/>
    <property type="match status" value="1"/>
</dbReference>
<keyword evidence="1 5" id="KW-0963">Cytoplasm</keyword>
<evidence type="ECO:0000313" key="9">
    <source>
        <dbReference type="Proteomes" id="UP000306740"/>
    </source>
</evidence>
<comment type="function">
    <text evidence="5">Could be a nuclease involved in processing of the 5'-end of pre-16S rRNA.</text>
</comment>
<comment type="similarity">
    <text evidence="5">Belongs to the YqgF HJR family.</text>
</comment>
<comment type="caution">
    <text evidence="7">The sequence shown here is derived from an EMBL/GenBank/DDBJ whole genome shotgun (WGS) entry which is preliminary data.</text>
</comment>
<dbReference type="InterPro" id="IPR012337">
    <property type="entry name" value="RNaseH-like_sf"/>
</dbReference>
<dbReference type="RefSeq" id="WP_139106805.1">
    <property type="nucleotide sequence ID" value="NZ_VDFR01000129.1"/>
</dbReference>
<dbReference type="HAMAP" id="MF_00651">
    <property type="entry name" value="Nuclease_YqgF"/>
    <property type="match status" value="1"/>
</dbReference>
<dbReference type="Pfam" id="PF03652">
    <property type="entry name" value="RuvX"/>
    <property type="match status" value="1"/>
</dbReference>
<evidence type="ECO:0000256" key="3">
    <source>
        <dbReference type="ARBA" id="ARBA00022722"/>
    </source>
</evidence>
<dbReference type="EMBL" id="VDFR01000129">
    <property type="protein sequence ID" value="TNC37097.1"/>
    <property type="molecule type" value="Genomic_DNA"/>
</dbReference>
<dbReference type="InterPro" id="IPR037027">
    <property type="entry name" value="YqgF/RNaseH-like_dom_sf"/>
</dbReference>
<dbReference type="GO" id="GO:0004518">
    <property type="term" value="F:nuclease activity"/>
    <property type="evidence" value="ECO:0007669"/>
    <property type="project" value="UniProtKB-KW"/>
</dbReference>
<feature type="domain" description="YqgF/RNase H-like" evidence="6">
    <location>
        <begin position="4"/>
        <end position="103"/>
    </location>
</feature>
<dbReference type="EMBL" id="VDFR01000229">
    <property type="protein sequence ID" value="TNC29854.1"/>
    <property type="molecule type" value="Genomic_DNA"/>
</dbReference>
<evidence type="ECO:0000256" key="5">
    <source>
        <dbReference type="HAMAP-Rule" id="MF_00651"/>
    </source>
</evidence>
<dbReference type="InterPro" id="IPR006641">
    <property type="entry name" value="YqgF/RNaseH-like_dom"/>
</dbReference>
<keyword evidence="3 5" id="KW-0540">Nuclease</keyword>
<organism evidence="7 9">
    <name type="scientific">Mumia zhuanghuii</name>
    <dbReference type="NCBI Taxonomy" id="2585211"/>
    <lineage>
        <taxon>Bacteria</taxon>
        <taxon>Bacillati</taxon>
        <taxon>Actinomycetota</taxon>
        <taxon>Actinomycetes</taxon>
        <taxon>Propionibacteriales</taxon>
        <taxon>Nocardioidaceae</taxon>
        <taxon>Mumia</taxon>
    </lineage>
</organism>
<gene>
    <name evidence="7" type="primary">ruvX</name>
    <name evidence="8" type="ORF">FHE65_25295</name>
    <name evidence="7" type="ORF">FHE65_33430</name>
</gene>
<comment type="subcellular location">
    <subcellularLocation>
        <location evidence="5">Cytoplasm</location>
    </subcellularLocation>
</comment>
<dbReference type="OrthoDB" id="9790539at2"/>
<name>A0A5C4MBZ3_9ACTN</name>
<accession>A0A5C4MBZ3</accession>
<evidence type="ECO:0000256" key="4">
    <source>
        <dbReference type="ARBA" id="ARBA00022801"/>
    </source>
</evidence>
<proteinExistence type="inferred from homology"/>
<dbReference type="GO" id="GO:0005829">
    <property type="term" value="C:cytosol"/>
    <property type="evidence" value="ECO:0007669"/>
    <property type="project" value="TreeGrafter"/>
</dbReference>
<evidence type="ECO:0000313" key="7">
    <source>
        <dbReference type="EMBL" id="TNC29854.1"/>
    </source>
</evidence>
<dbReference type="CDD" id="cd16964">
    <property type="entry name" value="YqgF"/>
    <property type="match status" value="1"/>
</dbReference>
<reference evidence="7 9" key="1">
    <citation type="submission" date="2019-05" db="EMBL/GenBank/DDBJ databases">
        <title>Mumia sp. nov., isolated from the intestinal contents of plateau pika (Ochotona curzoniae) in the Qinghai-Tibet plateau of China.</title>
        <authorList>
            <person name="Tian Z."/>
        </authorList>
    </citation>
    <scope>NUCLEOTIDE SEQUENCE [LARGE SCALE GENOMIC DNA]</scope>
    <source>
        <strain evidence="9">527</strain>
        <strain evidence="7">Z527</strain>
    </source>
</reference>
<evidence type="ECO:0000259" key="6">
    <source>
        <dbReference type="SMART" id="SM00732"/>
    </source>
</evidence>
<protein>
    <recommendedName>
        <fullName evidence="5">Putative pre-16S rRNA nuclease</fullName>
        <ecNumber evidence="5">3.1.-.-</ecNumber>
    </recommendedName>
</protein>
<dbReference type="PANTHER" id="PTHR33317">
    <property type="entry name" value="POLYNUCLEOTIDYL TRANSFERASE, RIBONUCLEASE H-LIKE SUPERFAMILY PROTEIN"/>
    <property type="match status" value="1"/>
</dbReference>
<dbReference type="Gene3D" id="3.30.420.140">
    <property type="entry name" value="YqgF/RNase H-like domain"/>
    <property type="match status" value="1"/>
</dbReference>
<keyword evidence="2 5" id="KW-0690">Ribosome biogenesis</keyword>
<evidence type="ECO:0000313" key="8">
    <source>
        <dbReference type="EMBL" id="TNC37097.1"/>
    </source>
</evidence>
<dbReference type="EC" id="3.1.-.-" evidence="5"/>
<dbReference type="InterPro" id="IPR005227">
    <property type="entry name" value="YqgF"/>
</dbReference>
<sequence length="152" mass="15852">MRHGVRIGVDVGDVRIGVSASDPSGILATPVETVAAGPDSIRDILNIADDRQALEIVVGLPRSLSGGMGPAARKVRAYAEELAAASAPTPVRLVDERMSTVTAQQSLRQAGRKAKQQRAVVDQAAAVVILQSALDVERTSGRVPGDLVEAPR</sequence>
<dbReference type="SUPFAM" id="SSF53098">
    <property type="entry name" value="Ribonuclease H-like"/>
    <property type="match status" value="1"/>
</dbReference>
<evidence type="ECO:0000256" key="1">
    <source>
        <dbReference type="ARBA" id="ARBA00022490"/>
    </source>
</evidence>
<dbReference type="AlphaFoldDB" id="A0A5C4MBZ3"/>
<keyword evidence="4 5" id="KW-0378">Hydrolase</keyword>
<evidence type="ECO:0000256" key="2">
    <source>
        <dbReference type="ARBA" id="ARBA00022517"/>
    </source>
</evidence>
<dbReference type="GO" id="GO:0016788">
    <property type="term" value="F:hydrolase activity, acting on ester bonds"/>
    <property type="evidence" value="ECO:0007669"/>
    <property type="project" value="UniProtKB-UniRule"/>
</dbReference>